<protein>
    <submittedName>
        <fullName evidence="5">Methyltransferase domain-containing protein</fullName>
    </submittedName>
</protein>
<evidence type="ECO:0000256" key="3">
    <source>
        <dbReference type="ARBA" id="ARBA00022691"/>
    </source>
</evidence>
<feature type="domain" description="Methyltransferase type 11" evidence="4">
    <location>
        <begin position="46"/>
        <end position="139"/>
    </location>
</feature>
<evidence type="ECO:0000256" key="1">
    <source>
        <dbReference type="ARBA" id="ARBA00022603"/>
    </source>
</evidence>
<dbReference type="RefSeq" id="WP_339094397.1">
    <property type="nucleotide sequence ID" value="NZ_CP149782.1"/>
</dbReference>
<gene>
    <name evidence="5" type="ORF">WDJ50_09185</name>
</gene>
<evidence type="ECO:0000256" key="2">
    <source>
        <dbReference type="ARBA" id="ARBA00022679"/>
    </source>
</evidence>
<dbReference type="SUPFAM" id="SSF53335">
    <property type="entry name" value="S-adenosyl-L-methionine-dependent methyltransferases"/>
    <property type="match status" value="1"/>
</dbReference>
<keyword evidence="3" id="KW-0949">S-adenosyl-L-methionine</keyword>
<keyword evidence="1 5" id="KW-0489">Methyltransferase</keyword>
<accession>A0AAU6PZU1</accession>
<dbReference type="GO" id="GO:0032259">
    <property type="term" value="P:methylation"/>
    <property type="evidence" value="ECO:0007669"/>
    <property type="project" value="UniProtKB-KW"/>
</dbReference>
<evidence type="ECO:0000259" key="4">
    <source>
        <dbReference type="Pfam" id="PF08241"/>
    </source>
</evidence>
<sequence>MSPDHLKANAAQFDRLAPHYDALGFLTQAAHALAAAVQVPAGGRVLDVATGTGTVALALAEQAGEVVGVDLAPAMLDVARRRGQGQKNVQFVQAEATALPFPDATFDVVTCGAGLFFVPDMLAALREWGRVLKPGGEVVYSAFGRGLLGPLPALWRERLAGEGVKPGAPPLGRIGTPEAAAELLREAGLTDIRADLTVLDYRLPSPAARWADIASGLEGLPLRDFSLETQHRLRAEHLTELEPLFAGGPLRVPIPLIVARGRRL</sequence>
<keyword evidence="2" id="KW-0808">Transferase</keyword>
<dbReference type="InterPro" id="IPR029063">
    <property type="entry name" value="SAM-dependent_MTases_sf"/>
</dbReference>
<dbReference type="Gene3D" id="3.40.50.150">
    <property type="entry name" value="Vaccinia Virus protein VP39"/>
    <property type="match status" value="1"/>
</dbReference>
<dbReference type="Pfam" id="PF08241">
    <property type="entry name" value="Methyltransf_11"/>
    <property type="match status" value="1"/>
</dbReference>
<dbReference type="GO" id="GO:0008757">
    <property type="term" value="F:S-adenosylmethionine-dependent methyltransferase activity"/>
    <property type="evidence" value="ECO:0007669"/>
    <property type="project" value="InterPro"/>
</dbReference>
<dbReference type="InterPro" id="IPR013216">
    <property type="entry name" value="Methyltransf_11"/>
</dbReference>
<dbReference type="InterPro" id="IPR004033">
    <property type="entry name" value="UbiE/COQ5_MeTrFase"/>
</dbReference>
<dbReference type="PROSITE" id="PS51608">
    <property type="entry name" value="SAM_MT_UBIE"/>
    <property type="match status" value="1"/>
</dbReference>
<evidence type="ECO:0000313" key="5">
    <source>
        <dbReference type="EMBL" id="WYF43595.1"/>
    </source>
</evidence>
<dbReference type="PANTHER" id="PTHR43591">
    <property type="entry name" value="METHYLTRANSFERASE"/>
    <property type="match status" value="1"/>
</dbReference>
<dbReference type="CDD" id="cd02440">
    <property type="entry name" value="AdoMet_MTases"/>
    <property type="match status" value="1"/>
</dbReference>
<organism evidence="5">
    <name type="scientific">Deinococcus sp. VB142</name>
    <dbReference type="NCBI Taxonomy" id="3112952"/>
    <lineage>
        <taxon>Bacteria</taxon>
        <taxon>Thermotogati</taxon>
        <taxon>Deinococcota</taxon>
        <taxon>Deinococci</taxon>
        <taxon>Deinococcales</taxon>
        <taxon>Deinococcaceae</taxon>
        <taxon>Deinococcus</taxon>
    </lineage>
</organism>
<reference evidence="5" key="1">
    <citation type="submission" date="2024-03" db="EMBL/GenBank/DDBJ databases">
        <title>Deinococcus weizhi sp. nov., isolated from human skin.</title>
        <authorList>
            <person name="Wei Z."/>
            <person name="Tian F."/>
            <person name="Yang C."/>
            <person name="Xin L.T."/>
            <person name="Wen Z.J."/>
            <person name="Lan K.C."/>
            <person name="Yu L."/>
            <person name="Zhe W."/>
            <person name="Dan F.D."/>
            <person name="Jun W."/>
            <person name="Rui Z."/>
            <person name="Yong X.J."/>
            <person name="Ting Y."/>
            <person name="Wei X."/>
            <person name="Xu Z.G."/>
            <person name="Xin Z."/>
            <person name="Dong F.G."/>
            <person name="Ni X.M."/>
            <person name="Zheng M.G."/>
            <person name="Chun Y."/>
            <person name="Qian W.X."/>
        </authorList>
    </citation>
    <scope>NUCLEOTIDE SEQUENCE</scope>
    <source>
        <strain evidence="5">VB142</strain>
    </source>
</reference>
<dbReference type="AlphaFoldDB" id="A0AAU6PZU1"/>
<name>A0AAU6PZU1_9DEIO</name>
<proteinExistence type="predicted"/>
<dbReference type="EMBL" id="CP149782">
    <property type="protein sequence ID" value="WYF43595.1"/>
    <property type="molecule type" value="Genomic_DNA"/>
</dbReference>
<dbReference type="PANTHER" id="PTHR43591:SF24">
    <property type="entry name" value="2-METHOXY-6-POLYPRENYL-1,4-BENZOQUINOL METHYLASE, MITOCHONDRIAL"/>
    <property type="match status" value="1"/>
</dbReference>